<proteinExistence type="inferred from homology"/>
<feature type="compositionally biased region" description="Polar residues" evidence="12">
    <location>
        <begin position="16"/>
        <end position="48"/>
    </location>
</feature>
<sequence>MDRCGEAGPEGKENCSSEPCKSTLKTPLKQSATSHSVLAEIQSNSGPLTTPPKLKEIPLGDPWTPTTNLKILISAASPEIRNREQKKGLQDSRSEILEAKHCLQEHLSGDEYEKSQPSRKEKSLGLLCHKFLARYPNYPIIGESNYICLDEVAEELTVERRRIYDIVNVLESLHMVSRLAKNRYAWHGRHNLNKTLQTLKKVGEENKYMQLIQLIKKREYENEFELDGEKNEETATKTIGINEHSEMCFIELPGMEFRAASVNSRKDKSLRVMSQKFVMLFLVSTPQIVSLEVAAKILIGEDHVEDLDKSKFKTKIRRLYDIANVLSSLELIKKVHVTEERGRKPAFKWTGPEVLSDIQGTKPISTVSTFVPSNSLEPKPSKEQCSKNLFPTRGKQIFTRHPSLMKLVKSIESDRRIHSAPTSPVKTSTTGCDQNSSTFPSKMAHLAAICKQQLEGQSSELKMKTKLTSNLECNLAAPESILKSETYTTSPSPSLVHSLGVLPLSHNSMSPVMLPHPHAGVSYTIYLHPSQAQTATTYSPSFVLQSVPCTNVTGVKTALEVNSKVPFSKMTTEEGDGNVVKDDTNFLNAKEKKVTKIESTPRSLLKRSQALQENSLIKKCKHGQKSLGVPMGKSVKNERPSSRALHVDTEVISFQERGQIKFEKLDQNMECCCDKERREGFPEDGSKTNNTQERPVPFAVHAHEALFPSGYLIPIARCTQHSNETTFSNKEKAGICSLQPATYSSPITGVIPVTASELTAVNIPAFHVSGNPVLQSLPISPKAEHVNTVSENVNLQQRKVLKNESQIPDYELNGKSVAVIPLQQQPSVPAKPKESQVVTENFFRTPGGPNTIASLSSFPENSDRVFQKTLTIPQRKLEVSDD</sequence>
<evidence type="ECO:0000259" key="13">
    <source>
        <dbReference type="SMART" id="SM01372"/>
    </source>
</evidence>
<feature type="region of interest" description="Disordered" evidence="12">
    <location>
        <begin position="415"/>
        <end position="434"/>
    </location>
</feature>
<keyword evidence="9" id="KW-0131">Cell cycle</keyword>
<dbReference type="AlphaFoldDB" id="A0A151MBJ0"/>
<dbReference type="GO" id="GO:0002040">
    <property type="term" value="P:sprouting angiogenesis"/>
    <property type="evidence" value="ECO:0007669"/>
    <property type="project" value="UniProtKB-ARBA"/>
</dbReference>
<protein>
    <recommendedName>
        <fullName evidence="10">Transcription factor E2F8</fullName>
    </recommendedName>
</protein>
<dbReference type="SUPFAM" id="SSF46785">
    <property type="entry name" value="Winged helix' DNA-binding domain"/>
    <property type="match status" value="2"/>
</dbReference>
<dbReference type="InterPro" id="IPR003316">
    <property type="entry name" value="E2F_WHTH_DNA-bd_dom"/>
</dbReference>
<dbReference type="Gene3D" id="1.10.10.10">
    <property type="entry name" value="Winged helix-like DNA-binding domain superfamily/Winged helix DNA-binding domain"/>
    <property type="match status" value="2"/>
</dbReference>
<dbReference type="eggNOG" id="KOG2578">
    <property type="taxonomic scope" value="Eukaryota"/>
</dbReference>
<evidence type="ECO:0000256" key="4">
    <source>
        <dbReference type="ARBA" id="ARBA00023015"/>
    </source>
</evidence>
<dbReference type="GO" id="GO:0045935">
    <property type="term" value="P:positive regulation of nucleobase-containing compound metabolic process"/>
    <property type="evidence" value="ECO:0007669"/>
    <property type="project" value="UniProtKB-ARBA"/>
</dbReference>
<evidence type="ECO:0000256" key="10">
    <source>
        <dbReference type="ARBA" id="ARBA00039673"/>
    </source>
</evidence>
<dbReference type="FunFam" id="1.10.10.10:FF:000100">
    <property type="entry name" value="E2F transcription factor 8"/>
    <property type="match status" value="1"/>
</dbReference>
<keyword evidence="6" id="KW-0010">Activator</keyword>
<reference evidence="14 15" key="1">
    <citation type="journal article" date="2012" name="Genome Biol.">
        <title>Sequencing three crocodilian genomes to illuminate the evolution of archosaurs and amniotes.</title>
        <authorList>
            <person name="St John J.A."/>
            <person name="Braun E.L."/>
            <person name="Isberg S.R."/>
            <person name="Miles L.G."/>
            <person name="Chong A.Y."/>
            <person name="Gongora J."/>
            <person name="Dalzell P."/>
            <person name="Moran C."/>
            <person name="Bed'hom B."/>
            <person name="Abzhanov A."/>
            <person name="Burgess S.C."/>
            <person name="Cooksey A.M."/>
            <person name="Castoe T.A."/>
            <person name="Crawford N.G."/>
            <person name="Densmore L.D."/>
            <person name="Drew J.C."/>
            <person name="Edwards S.V."/>
            <person name="Faircloth B.C."/>
            <person name="Fujita M.K."/>
            <person name="Greenwold M.J."/>
            <person name="Hoffmann F.G."/>
            <person name="Howard J.M."/>
            <person name="Iguchi T."/>
            <person name="Janes D.E."/>
            <person name="Khan S.Y."/>
            <person name="Kohno S."/>
            <person name="de Koning A.J."/>
            <person name="Lance S.L."/>
            <person name="McCarthy F.M."/>
            <person name="McCormack J.E."/>
            <person name="Merchant M.E."/>
            <person name="Peterson D.G."/>
            <person name="Pollock D.D."/>
            <person name="Pourmand N."/>
            <person name="Raney B.J."/>
            <person name="Roessler K.A."/>
            <person name="Sanford J.R."/>
            <person name="Sawyer R.H."/>
            <person name="Schmidt C.J."/>
            <person name="Triplett E.W."/>
            <person name="Tuberville T.D."/>
            <person name="Venegas-Anaya M."/>
            <person name="Howard J.T."/>
            <person name="Jarvis E.D."/>
            <person name="Guillette L.J.Jr."/>
            <person name="Glenn T.C."/>
            <person name="Green R.E."/>
            <person name="Ray D.A."/>
        </authorList>
    </citation>
    <scope>NUCLEOTIDE SEQUENCE [LARGE SCALE GENOMIC DNA]</scope>
    <source>
        <strain evidence="14">KSC_2009_1</strain>
    </source>
</reference>
<dbReference type="GO" id="GO:0010604">
    <property type="term" value="P:positive regulation of macromolecule metabolic process"/>
    <property type="evidence" value="ECO:0007669"/>
    <property type="project" value="UniProtKB-ARBA"/>
</dbReference>
<dbReference type="InterPro" id="IPR015633">
    <property type="entry name" value="E2F"/>
</dbReference>
<evidence type="ECO:0000256" key="3">
    <source>
        <dbReference type="ARBA" id="ARBA00022491"/>
    </source>
</evidence>
<dbReference type="EMBL" id="AKHW03006283">
    <property type="protein sequence ID" value="KYO21896.1"/>
    <property type="molecule type" value="Genomic_DNA"/>
</dbReference>
<accession>A0A151MBJ0</accession>
<dbReference type="GO" id="GO:0090575">
    <property type="term" value="C:RNA polymerase II transcription regulator complex"/>
    <property type="evidence" value="ECO:0007669"/>
    <property type="project" value="TreeGrafter"/>
</dbReference>
<evidence type="ECO:0000256" key="1">
    <source>
        <dbReference type="ARBA" id="ARBA00004123"/>
    </source>
</evidence>
<keyword evidence="4 11" id="KW-0805">Transcription regulation</keyword>
<evidence type="ECO:0000256" key="9">
    <source>
        <dbReference type="ARBA" id="ARBA00023306"/>
    </source>
</evidence>
<evidence type="ECO:0000256" key="11">
    <source>
        <dbReference type="RuleBase" id="RU003796"/>
    </source>
</evidence>
<keyword evidence="15" id="KW-1185">Reference proteome</keyword>
<feature type="compositionally biased region" description="Polar residues" evidence="12">
    <location>
        <begin position="420"/>
        <end position="434"/>
    </location>
</feature>
<dbReference type="SMART" id="SM01372">
    <property type="entry name" value="E2F_TDP"/>
    <property type="match status" value="2"/>
</dbReference>
<keyword evidence="3" id="KW-0678">Repressor</keyword>
<dbReference type="PANTHER" id="PTHR12081:SF40">
    <property type="entry name" value="TRANSCRIPTION FACTOR E2F8"/>
    <property type="match status" value="1"/>
</dbReference>
<evidence type="ECO:0000256" key="6">
    <source>
        <dbReference type="ARBA" id="ARBA00023159"/>
    </source>
</evidence>
<feature type="region of interest" description="Disordered" evidence="12">
    <location>
        <begin position="1"/>
        <end position="60"/>
    </location>
</feature>
<evidence type="ECO:0000313" key="14">
    <source>
        <dbReference type="EMBL" id="KYO21896.1"/>
    </source>
</evidence>
<dbReference type="InterPro" id="IPR036388">
    <property type="entry name" value="WH-like_DNA-bd_sf"/>
</dbReference>
<dbReference type="GO" id="GO:0000981">
    <property type="term" value="F:DNA-binding transcription factor activity, RNA polymerase II-specific"/>
    <property type="evidence" value="ECO:0007669"/>
    <property type="project" value="TreeGrafter"/>
</dbReference>
<comment type="similarity">
    <text evidence="2 11">Belongs to the E2F/DP family.</text>
</comment>
<dbReference type="STRING" id="8496.A0A151MBJ0"/>
<keyword evidence="5 11" id="KW-0238">DNA-binding</keyword>
<feature type="domain" description="E2F/DP family winged-helix DNA-binding" evidence="13">
    <location>
        <begin position="265"/>
        <end position="351"/>
    </location>
</feature>
<dbReference type="Pfam" id="PF02319">
    <property type="entry name" value="WHD_E2F_TDP"/>
    <property type="match status" value="2"/>
</dbReference>
<comment type="caution">
    <text evidence="14">The sequence shown here is derived from an EMBL/GenBank/DDBJ whole genome shotgun (WGS) entry which is preliminary data.</text>
</comment>
<dbReference type="GO" id="GO:0000978">
    <property type="term" value="F:RNA polymerase II cis-regulatory region sequence-specific DNA binding"/>
    <property type="evidence" value="ECO:0007669"/>
    <property type="project" value="InterPro"/>
</dbReference>
<dbReference type="Proteomes" id="UP000050525">
    <property type="component" value="Unassembled WGS sequence"/>
</dbReference>
<dbReference type="PANTHER" id="PTHR12081">
    <property type="entry name" value="TRANSCRIPTION FACTOR E2F"/>
    <property type="match status" value="1"/>
</dbReference>
<dbReference type="GO" id="GO:0045892">
    <property type="term" value="P:negative regulation of DNA-templated transcription"/>
    <property type="evidence" value="ECO:0007669"/>
    <property type="project" value="UniProtKB-ARBA"/>
</dbReference>
<evidence type="ECO:0000256" key="7">
    <source>
        <dbReference type="ARBA" id="ARBA00023163"/>
    </source>
</evidence>
<evidence type="ECO:0000256" key="12">
    <source>
        <dbReference type="SAM" id="MobiDB-lite"/>
    </source>
</evidence>
<comment type="subcellular location">
    <subcellularLocation>
        <location evidence="1 11">Nucleus</location>
    </subcellularLocation>
</comment>
<evidence type="ECO:0000256" key="2">
    <source>
        <dbReference type="ARBA" id="ARBA00010940"/>
    </source>
</evidence>
<evidence type="ECO:0000256" key="5">
    <source>
        <dbReference type="ARBA" id="ARBA00023125"/>
    </source>
</evidence>
<keyword evidence="7 11" id="KW-0804">Transcription</keyword>
<feature type="domain" description="E2F/DP family winged-helix DNA-binding" evidence="13">
    <location>
        <begin position="119"/>
        <end position="188"/>
    </location>
</feature>
<organism evidence="14 15">
    <name type="scientific">Alligator mississippiensis</name>
    <name type="common">American alligator</name>
    <dbReference type="NCBI Taxonomy" id="8496"/>
    <lineage>
        <taxon>Eukaryota</taxon>
        <taxon>Metazoa</taxon>
        <taxon>Chordata</taxon>
        <taxon>Craniata</taxon>
        <taxon>Vertebrata</taxon>
        <taxon>Euteleostomi</taxon>
        <taxon>Archelosauria</taxon>
        <taxon>Archosauria</taxon>
        <taxon>Crocodylia</taxon>
        <taxon>Alligatoridae</taxon>
        <taxon>Alligatorinae</taxon>
        <taxon>Alligator</taxon>
    </lineage>
</organism>
<feature type="compositionally biased region" description="Basic and acidic residues" evidence="12">
    <location>
        <begin position="1"/>
        <end position="15"/>
    </location>
</feature>
<dbReference type="InterPro" id="IPR036390">
    <property type="entry name" value="WH_DNA-bd_sf"/>
</dbReference>
<name>A0A151MBJ0_ALLMI</name>
<keyword evidence="8 11" id="KW-0539">Nucleus</keyword>
<evidence type="ECO:0000313" key="15">
    <source>
        <dbReference type="Proteomes" id="UP000050525"/>
    </source>
</evidence>
<dbReference type="FunFam" id="1.10.10.10:FF:000073">
    <property type="entry name" value="E2F transcription factor 8"/>
    <property type="match status" value="1"/>
</dbReference>
<gene>
    <name evidence="14" type="primary">E2F8-1</name>
    <name evidence="14" type="ORF">Y1Q_0000564</name>
</gene>
<evidence type="ECO:0000256" key="8">
    <source>
        <dbReference type="ARBA" id="ARBA00023242"/>
    </source>
</evidence>